<evidence type="ECO:0000313" key="3">
    <source>
        <dbReference type="Proteomes" id="UP001589627"/>
    </source>
</evidence>
<name>A0ABV5YA81_9ACTN</name>
<dbReference type="RefSeq" id="WP_378194372.1">
    <property type="nucleotide sequence ID" value="NZ_JBHLZP010000007.1"/>
</dbReference>
<accession>A0ABV5YA81</accession>
<reference evidence="2 3" key="1">
    <citation type="submission" date="2024-09" db="EMBL/GenBank/DDBJ databases">
        <authorList>
            <person name="Sun Q."/>
            <person name="Mori K."/>
        </authorList>
    </citation>
    <scope>NUCLEOTIDE SEQUENCE [LARGE SCALE GENOMIC DNA]</scope>
    <source>
        <strain evidence="2 3">TBRC 0563</strain>
    </source>
</reference>
<dbReference type="EMBL" id="JBHLZP010000007">
    <property type="protein sequence ID" value="MFB9831064.1"/>
    <property type="molecule type" value="Genomic_DNA"/>
</dbReference>
<dbReference type="InterPro" id="IPR045683">
    <property type="entry name" value="DUF6192"/>
</dbReference>
<protein>
    <submittedName>
        <fullName evidence="2">DUF6192 family protein</fullName>
    </submittedName>
</protein>
<gene>
    <name evidence="2" type="ORF">ACFFNX_02535</name>
</gene>
<organism evidence="2 3">
    <name type="scientific">Actinoallomurus acaciae</name>
    <dbReference type="NCBI Taxonomy" id="502577"/>
    <lineage>
        <taxon>Bacteria</taxon>
        <taxon>Bacillati</taxon>
        <taxon>Actinomycetota</taxon>
        <taxon>Actinomycetes</taxon>
        <taxon>Streptosporangiales</taxon>
        <taxon>Thermomonosporaceae</taxon>
        <taxon>Actinoallomurus</taxon>
    </lineage>
</organism>
<dbReference type="Proteomes" id="UP001589627">
    <property type="component" value="Unassembled WGS sequence"/>
</dbReference>
<sequence>MQHQHTASTESWLTCPDDAERWKRITDPRLNERTGRHEWPENAAKRVVGQKDNHPRTVSERVTAIHDLAAMSRSPWSRHRPAAPPGRWVQGDGRRDRPPHGQPCPARSVPPSG</sequence>
<dbReference type="Pfam" id="PF19691">
    <property type="entry name" value="DUF6192"/>
    <property type="match status" value="1"/>
</dbReference>
<evidence type="ECO:0000256" key="1">
    <source>
        <dbReference type="SAM" id="MobiDB-lite"/>
    </source>
</evidence>
<feature type="compositionally biased region" description="Polar residues" evidence="1">
    <location>
        <begin position="1"/>
        <end position="12"/>
    </location>
</feature>
<feature type="region of interest" description="Disordered" evidence="1">
    <location>
        <begin position="71"/>
        <end position="113"/>
    </location>
</feature>
<feature type="compositionally biased region" description="Basic and acidic residues" evidence="1">
    <location>
        <begin position="18"/>
        <end position="58"/>
    </location>
</feature>
<comment type="caution">
    <text evidence="2">The sequence shown here is derived from an EMBL/GenBank/DDBJ whole genome shotgun (WGS) entry which is preliminary data.</text>
</comment>
<evidence type="ECO:0000313" key="2">
    <source>
        <dbReference type="EMBL" id="MFB9831064.1"/>
    </source>
</evidence>
<keyword evidence="3" id="KW-1185">Reference proteome</keyword>
<feature type="region of interest" description="Disordered" evidence="1">
    <location>
        <begin position="1"/>
        <end position="58"/>
    </location>
</feature>
<proteinExistence type="predicted"/>